<feature type="domain" description="Sulfatase-modifying factor enzyme-like" evidence="4">
    <location>
        <begin position="132"/>
        <end position="321"/>
    </location>
</feature>
<keyword evidence="1" id="KW-0175">Coiled coil</keyword>
<feature type="coiled-coil region" evidence="1">
    <location>
        <begin position="369"/>
        <end position="403"/>
    </location>
</feature>
<reference evidence="5 6" key="1">
    <citation type="submission" date="2021-03" db="EMBL/GenBank/DDBJ databases">
        <title>Genomic Encyclopedia of Type Strains, Phase III (KMG-III): the genomes of soil and plant-associated and newly described type strains.</title>
        <authorList>
            <person name="Whitman W."/>
        </authorList>
    </citation>
    <scope>NUCLEOTIDE SEQUENCE [LARGE SCALE GENOMIC DNA]</scope>
    <source>
        <strain evidence="5 6">IMMIB AFH-6</strain>
    </source>
</reference>
<keyword evidence="6" id="KW-1185">Reference proteome</keyword>
<proteinExistence type="predicted"/>
<dbReference type="InterPro" id="IPR005532">
    <property type="entry name" value="SUMF_dom"/>
</dbReference>
<dbReference type="SUPFAM" id="SSF56436">
    <property type="entry name" value="C-type lectin-like"/>
    <property type="match status" value="1"/>
</dbReference>
<name>A0ABS4SV46_9PROT</name>
<evidence type="ECO:0000313" key="5">
    <source>
        <dbReference type="EMBL" id="MBP2295255.1"/>
    </source>
</evidence>
<feature type="chain" id="PRO_5047251513" description="Sulfatase-modifying factor enzyme-like domain-containing protein" evidence="3">
    <location>
        <begin position="31"/>
        <end position="566"/>
    </location>
</feature>
<evidence type="ECO:0000259" key="4">
    <source>
        <dbReference type="Pfam" id="PF03781"/>
    </source>
</evidence>
<evidence type="ECO:0000313" key="6">
    <source>
        <dbReference type="Proteomes" id="UP000781958"/>
    </source>
</evidence>
<feature type="compositionally biased region" description="Basic and acidic residues" evidence="2">
    <location>
        <begin position="545"/>
        <end position="556"/>
    </location>
</feature>
<dbReference type="Pfam" id="PF03781">
    <property type="entry name" value="FGE-sulfatase"/>
    <property type="match status" value="1"/>
</dbReference>
<evidence type="ECO:0000256" key="3">
    <source>
        <dbReference type="SAM" id="SignalP"/>
    </source>
</evidence>
<dbReference type="RefSeq" id="WP_209769671.1">
    <property type="nucleotide sequence ID" value="NZ_JAGINP010000020.1"/>
</dbReference>
<dbReference type="Gene3D" id="3.90.1580.10">
    <property type="entry name" value="paralog of FGE (formylglycine-generating enzyme)"/>
    <property type="match status" value="1"/>
</dbReference>
<dbReference type="PANTHER" id="PTHR23150">
    <property type="entry name" value="SULFATASE MODIFYING FACTOR 1, 2"/>
    <property type="match status" value="1"/>
</dbReference>
<dbReference type="EMBL" id="JAGINP010000020">
    <property type="protein sequence ID" value="MBP2295255.1"/>
    <property type="molecule type" value="Genomic_DNA"/>
</dbReference>
<evidence type="ECO:0000256" key="2">
    <source>
        <dbReference type="SAM" id="MobiDB-lite"/>
    </source>
</evidence>
<feature type="region of interest" description="Disordered" evidence="2">
    <location>
        <begin position="545"/>
        <end position="566"/>
    </location>
</feature>
<dbReference type="InterPro" id="IPR016187">
    <property type="entry name" value="CTDL_fold"/>
</dbReference>
<gene>
    <name evidence="5" type="ORF">J2851_005058</name>
</gene>
<dbReference type="PANTHER" id="PTHR23150:SF19">
    <property type="entry name" value="FORMYLGLYCINE-GENERATING ENZYME"/>
    <property type="match status" value="1"/>
</dbReference>
<protein>
    <recommendedName>
        <fullName evidence="4">Sulfatase-modifying factor enzyme-like domain-containing protein</fullName>
    </recommendedName>
</protein>
<organism evidence="5 6">
    <name type="scientific">Azospirillum rugosum</name>
    <dbReference type="NCBI Taxonomy" id="416170"/>
    <lineage>
        <taxon>Bacteria</taxon>
        <taxon>Pseudomonadati</taxon>
        <taxon>Pseudomonadota</taxon>
        <taxon>Alphaproteobacteria</taxon>
        <taxon>Rhodospirillales</taxon>
        <taxon>Azospirillaceae</taxon>
        <taxon>Azospirillum</taxon>
    </lineage>
</organism>
<dbReference type="Proteomes" id="UP000781958">
    <property type="component" value="Unassembled WGS sequence"/>
</dbReference>
<comment type="caution">
    <text evidence="5">The sequence shown here is derived from an EMBL/GenBank/DDBJ whole genome shotgun (WGS) entry which is preliminary data.</text>
</comment>
<feature type="signal peptide" evidence="3">
    <location>
        <begin position="1"/>
        <end position="30"/>
    </location>
</feature>
<accession>A0ABS4SV46</accession>
<keyword evidence="3" id="KW-0732">Signal</keyword>
<sequence>MSERSRGAIRNSLAALASTALLLAAGALRAEPSPWQEDAYNPVKMEDDLVLPLPCGGAMAFRPVAVIGGRPFDDQPVSLGSADETIGYLGGPRVDHVGAPFPDPKNPERRLYYIGKYEVSAAQLAALGPTCPTIDPASLLPATNISWFDTVTAANRYSEWLAGTARAALPTAEGTPAFVRLPTEAEWEYAARGGLAVDQAAFAGVRFRMPADNGAEGGSLSDYVWHQGSGSANGTLHPIGSLKPNPLGIFDILGNAAEMMLEPFRLNRRGREHGQAGGIVVRGGDFTMPAEQQRIAWRQELPAYDPETGAATRGPRYGFRLMLSAPTVATVWPLERVDELTKAWQQLPADDDGDQADKREKRAMDDIALAALTTESAALRDRLREALVEMENGRAERNDARDRLVRSLIRNGAISAERVQIEDLRTRTQEFALDKARALHKQARDNFAAVEQSGTPAQIEEARSELATIVRQFEARSGAAKAARAELDVALVRYGDVVIELSKEYGIDLLRQQGNLLKAELQVRGHTELIAGVDLLVHHAEDFQRTGPRKPDDWRNDIVNSLSSRR</sequence>
<dbReference type="InterPro" id="IPR042095">
    <property type="entry name" value="SUMF_sf"/>
</dbReference>
<evidence type="ECO:0000256" key="1">
    <source>
        <dbReference type="SAM" id="Coils"/>
    </source>
</evidence>
<dbReference type="InterPro" id="IPR051043">
    <property type="entry name" value="Sulfatase_Mod_Factor_Kinase"/>
</dbReference>